<organism evidence="2 3">
    <name type="scientific">Bacteroides uniformis</name>
    <dbReference type="NCBI Taxonomy" id="820"/>
    <lineage>
        <taxon>Bacteria</taxon>
        <taxon>Pseudomonadati</taxon>
        <taxon>Bacteroidota</taxon>
        <taxon>Bacteroidia</taxon>
        <taxon>Bacteroidales</taxon>
        <taxon>Bacteroidaceae</taxon>
        <taxon>Bacteroides</taxon>
    </lineage>
</organism>
<keyword evidence="1" id="KW-0812">Transmembrane</keyword>
<name>A0A412X836_BACUN</name>
<comment type="caution">
    <text evidence="2">The sequence shown here is derived from an EMBL/GenBank/DDBJ whole genome shotgun (WGS) entry which is preliminary data.</text>
</comment>
<dbReference type="EMBL" id="QRZC01000034">
    <property type="protein sequence ID" value="RGV37781.1"/>
    <property type="molecule type" value="Genomic_DNA"/>
</dbReference>
<dbReference type="Proteomes" id="UP000285343">
    <property type="component" value="Unassembled WGS sequence"/>
</dbReference>
<dbReference type="RefSeq" id="WP_117867010.1">
    <property type="nucleotide sequence ID" value="NZ_QRZC01000034.1"/>
</dbReference>
<proteinExistence type="predicted"/>
<keyword evidence="1" id="KW-0472">Membrane</keyword>
<reference evidence="2 3" key="1">
    <citation type="submission" date="2018-08" db="EMBL/GenBank/DDBJ databases">
        <title>A genome reference for cultivated species of the human gut microbiota.</title>
        <authorList>
            <person name="Zou Y."/>
            <person name="Xue W."/>
            <person name="Luo G."/>
        </authorList>
    </citation>
    <scope>NUCLEOTIDE SEQUENCE [LARGE SCALE GENOMIC DNA]</scope>
    <source>
        <strain evidence="2 3">AF14-42</strain>
    </source>
</reference>
<evidence type="ECO:0000256" key="1">
    <source>
        <dbReference type="SAM" id="Phobius"/>
    </source>
</evidence>
<keyword evidence="1" id="KW-1133">Transmembrane helix</keyword>
<dbReference type="AlphaFoldDB" id="A0A412X836"/>
<accession>A0A412X836</accession>
<evidence type="ECO:0000313" key="3">
    <source>
        <dbReference type="Proteomes" id="UP000285343"/>
    </source>
</evidence>
<protein>
    <submittedName>
        <fullName evidence="2">Uncharacterized protein</fullName>
    </submittedName>
</protein>
<feature type="transmembrane region" description="Helical" evidence="1">
    <location>
        <begin position="6"/>
        <end position="24"/>
    </location>
</feature>
<gene>
    <name evidence="2" type="ORF">DWW14_19785</name>
</gene>
<sequence length="293" mass="35262">MTTLHFIHLFFERVALGLLFFLYFSGKLKKNQMGINEAIKIKKDTEENYDEGLLESKKFELENLLVEYYDRSHFWFFLKGVFNQKTIPDLYRFLAFYFEREYQIDIYRTTNIKYFIRVIDDVLVQFKQFEMEGYLAFTFATTVYSLKTSMWHLLYIKDVLEEFLKSPEKIEYLPEEDDDVLYDTCTDVKENVIDTISHEENKSLLSNKKTDIISNKNRIAVLHYMLRDKIDSETIIKIANYVTNKEYDINNKANNSAYKYVHKPELFREKNENIEYIVQSLEKYGFKIPKELE</sequence>
<evidence type="ECO:0000313" key="2">
    <source>
        <dbReference type="EMBL" id="RGV37781.1"/>
    </source>
</evidence>